<dbReference type="PANTHER" id="PTHR12655">
    <property type="entry name" value="ACYL-COA THIOESTERASE"/>
    <property type="match status" value="1"/>
</dbReference>
<dbReference type="SUPFAM" id="SSF54637">
    <property type="entry name" value="Thioesterase/thiol ester dehydrase-isomerase"/>
    <property type="match status" value="1"/>
</dbReference>
<dbReference type="AlphaFoldDB" id="A0A8H5BYS9"/>
<evidence type="ECO:0000256" key="1">
    <source>
        <dbReference type="ARBA" id="ARBA00010458"/>
    </source>
</evidence>
<dbReference type="Proteomes" id="UP000559256">
    <property type="component" value="Unassembled WGS sequence"/>
</dbReference>
<dbReference type="OrthoDB" id="331699at2759"/>
<dbReference type="EMBL" id="JAACJM010000315">
    <property type="protein sequence ID" value="KAF5332045.1"/>
    <property type="molecule type" value="Genomic_DNA"/>
</dbReference>
<reference evidence="3 4" key="1">
    <citation type="journal article" date="2020" name="ISME J.">
        <title>Uncovering the hidden diversity of litter-decomposition mechanisms in mushroom-forming fungi.</title>
        <authorList>
            <person name="Floudas D."/>
            <person name="Bentzer J."/>
            <person name="Ahren D."/>
            <person name="Johansson T."/>
            <person name="Persson P."/>
            <person name="Tunlid A."/>
        </authorList>
    </citation>
    <scope>NUCLEOTIDE SEQUENCE [LARGE SCALE GENOMIC DNA]</scope>
    <source>
        <strain evidence="3 4">CBS 291.85</strain>
    </source>
</reference>
<comment type="caution">
    <text evidence="3">The sequence shown here is derived from an EMBL/GenBank/DDBJ whole genome shotgun (WGS) entry which is preliminary data.</text>
</comment>
<evidence type="ECO:0000256" key="2">
    <source>
        <dbReference type="ARBA" id="ARBA00022801"/>
    </source>
</evidence>
<dbReference type="GO" id="GO:0006637">
    <property type="term" value="P:acyl-CoA metabolic process"/>
    <property type="evidence" value="ECO:0007669"/>
    <property type="project" value="TreeGrafter"/>
</dbReference>
<protein>
    <submittedName>
        <fullName evidence="3">Uncharacterized protein</fullName>
    </submittedName>
</protein>
<comment type="similarity">
    <text evidence="1">Belongs to the acyl coenzyme A hydrolase family.</text>
</comment>
<sequence length="71" mass="8165">MFGVTANVVDAQTGSEQTTNEFRFTWAKVDTDSANQRKVVPKTYQEAMLWLEGRRALEMGDEIRGLRTQKR</sequence>
<dbReference type="InterPro" id="IPR029069">
    <property type="entry name" value="HotDog_dom_sf"/>
</dbReference>
<gene>
    <name evidence="3" type="ORF">D9758_016556</name>
</gene>
<organism evidence="3 4">
    <name type="scientific">Tetrapyrgos nigripes</name>
    <dbReference type="NCBI Taxonomy" id="182062"/>
    <lineage>
        <taxon>Eukaryota</taxon>
        <taxon>Fungi</taxon>
        <taxon>Dikarya</taxon>
        <taxon>Basidiomycota</taxon>
        <taxon>Agaricomycotina</taxon>
        <taxon>Agaricomycetes</taxon>
        <taxon>Agaricomycetidae</taxon>
        <taxon>Agaricales</taxon>
        <taxon>Marasmiineae</taxon>
        <taxon>Marasmiaceae</taxon>
        <taxon>Tetrapyrgos</taxon>
    </lineage>
</organism>
<dbReference type="Gene3D" id="3.10.129.10">
    <property type="entry name" value="Hotdog Thioesterase"/>
    <property type="match status" value="1"/>
</dbReference>
<evidence type="ECO:0000313" key="3">
    <source>
        <dbReference type="EMBL" id="KAF5332045.1"/>
    </source>
</evidence>
<evidence type="ECO:0000313" key="4">
    <source>
        <dbReference type="Proteomes" id="UP000559256"/>
    </source>
</evidence>
<name>A0A8H5BYS9_9AGAR</name>
<accession>A0A8H5BYS9</accession>
<keyword evidence="4" id="KW-1185">Reference proteome</keyword>
<proteinExistence type="inferred from homology"/>
<dbReference type="GO" id="GO:0005739">
    <property type="term" value="C:mitochondrion"/>
    <property type="evidence" value="ECO:0007669"/>
    <property type="project" value="TreeGrafter"/>
</dbReference>
<dbReference type="GO" id="GO:0047617">
    <property type="term" value="F:fatty acyl-CoA hydrolase activity"/>
    <property type="evidence" value="ECO:0007669"/>
    <property type="project" value="TreeGrafter"/>
</dbReference>
<keyword evidence="2" id="KW-0378">Hydrolase</keyword>
<dbReference type="PANTHER" id="PTHR12655:SF0">
    <property type="entry name" value="ACYL-COENZYME A THIOESTERASE 9, MITOCHONDRIAL"/>
    <property type="match status" value="1"/>
</dbReference>